<reference evidence="3" key="1">
    <citation type="submission" date="2017-05" db="EMBL/GenBank/DDBJ databases">
        <authorList>
            <person name="Sung H."/>
        </authorList>
    </citation>
    <scope>NUCLEOTIDE SEQUENCE [LARGE SCALE GENOMIC DNA]</scope>
    <source>
        <strain evidence="3">AR23208</strain>
    </source>
</reference>
<keyword evidence="1" id="KW-0472">Membrane</keyword>
<feature type="transmembrane region" description="Helical" evidence="1">
    <location>
        <begin position="77"/>
        <end position="99"/>
    </location>
</feature>
<dbReference type="OrthoDB" id="2382359at2"/>
<keyword evidence="3" id="KW-1185">Reference proteome</keyword>
<evidence type="ECO:0000313" key="3">
    <source>
        <dbReference type="Proteomes" id="UP000195437"/>
    </source>
</evidence>
<dbReference type="RefSeq" id="WP_087456782.1">
    <property type="nucleotide sequence ID" value="NZ_CP021434.1"/>
</dbReference>
<feature type="transmembrane region" description="Helical" evidence="1">
    <location>
        <begin position="47"/>
        <end position="65"/>
    </location>
</feature>
<organism evidence="2 3">
    <name type="scientific">Tumebacillus avium</name>
    <dbReference type="NCBI Taxonomy" id="1903704"/>
    <lineage>
        <taxon>Bacteria</taxon>
        <taxon>Bacillati</taxon>
        <taxon>Bacillota</taxon>
        <taxon>Bacilli</taxon>
        <taxon>Bacillales</taxon>
        <taxon>Alicyclobacillaceae</taxon>
        <taxon>Tumebacillus</taxon>
    </lineage>
</organism>
<accession>A0A1Y0ILL5</accession>
<keyword evidence="1" id="KW-1133">Transmembrane helix</keyword>
<dbReference type="AlphaFoldDB" id="A0A1Y0ILL5"/>
<dbReference type="EMBL" id="CP021434">
    <property type="protein sequence ID" value="ARU61402.1"/>
    <property type="molecule type" value="Genomic_DNA"/>
</dbReference>
<gene>
    <name evidence="2" type="ORF">CBW65_10605</name>
</gene>
<feature type="transmembrane region" description="Helical" evidence="1">
    <location>
        <begin position="120"/>
        <end position="138"/>
    </location>
</feature>
<sequence length="166" mass="18820">MAEKLLILLLITGAALLVGAVLYSLAKHGRNLKRFRERQHFYTDLHRFAVTIVTAFALYLLYTRVPLWTLLPVPDAVPLFATTVLPALLLCLLSGRWYLGFPAALLVEWFTLSSGDQTRFFLQNAALSLGGLVLYLIYTATLRAERKHQTEQHALSRFQKFKKQAS</sequence>
<proteinExistence type="predicted"/>
<feature type="transmembrane region" description="Helical" evidence="1">
    <location>
        <begin position="6"/>
        <end position="26"/>
    </location>
</feature>
<name>A0A1Y0ILL5_9BACL</name>
<dbReference type="Proteomes" id="UP000195437">
    <property type="component" value="Chromosome"/>
</dbReference>
<evidence type="ECO:0000313" key="2">
    <source>
        <dbReference type="EMBL" id="ARU61402.1"/>
    </source>
</evidence>
<keyword evidence="1" id="KW-0812">Transmembrane</keyword>
<dbReference type="KEGG" id="tum:CBW65_10605"/>
<evidence type="ECO:0000256" key="1">
    <source>
        <dbReference type="SAM" id="Phobius"/>
    </source>
</evidence>
<protein>
    <submittedName>
        <fullName evidence="2">Uncharacterized protein</fullName>
    </submittedName>
</protein>